<proteinExistence type="predicted"/>
<gene>
    <name evidence="1" type="ORF">CRENBAI_017675</name>
</gene>
<dbReference type="Proteomes" id="UP001311232">
    <property type="component" value="Unassembled WGS sequence"/>
</dbReference>
<dbReference type="EMBL" id="JAHHUM010001770">
    <property type="protein sequence ID" value="KAK5608983.1"/>
    <property type="molecule type" value="Genomic_DNA"/>
</dbReference>
<protein>
    <submittedName>
        <fullName evidence="1">Uncharacterized protein</fullName>
    </submittedName>
</protein>
<sequence length="226" mass="26285">MRRRLKAEALQQFEESEKEVFLRRILATVSIHLRRRRDRWRKGCLAQAQPTAHRRMGIQPFNGYQEVGTSCGRPHMKRSLMCLFYHMLDISWYNANVLFTSVDPNWKSNMCFTLPLFLEQVGRALITLPMERGVICQEDCLQPGIVRRCLYKTEWSGFPSLERGQQRPHHRGYSNCAVGWRTEEPSFTHSYGEIASITRILSWIQAALNMDGSLSTLRPPLLTDNL</sequence>
<organism evidence="1 2">
    <name type="scientific">Crenichthys baileyi</name>
    <name type="common">White River springfish</name>
    <dbReference type="NCBI Taxonomy" id="28760"/>
    <lineage>
        <taxon>Eukaryota</taxon>
        <taxon>Metazoa</taxon>
        <taxon>Chordata</taxon>
        <taxon>Craniata</taxon>
        <taxon>Vertebrata</taxon>
        <taxon>Euteleostomi</taxon>
        <taxon>Actinopterygii</taxon>
        <taxon>Neopterygii</taxon>
        <taxon>Teleostei</taxon>
        <taxon>Neoteleostei</taxon>
        <taxon>Acanthomorphata</taxon>
        <taxon>Ovalentaria</taxon>
        <taxon>Atherinomorphae</taxon>
        <taxon>Cyprinodontiformes</taxon>
        <taxon>Goodeidae</taxon>
        <taxon>Crenichthys</taxon>
    </lineage>
</organism>
<comment type="caution">
    <text evidence="1">The sequence shown here is derived from an EMBL/GenBank/DDBJ whole genome shotgun (WGS) entry which is preliminary data.</text>
</comment>
<evidence type="ECO:0000313" key="2">
    <source>
        <dbReference type="Proteomes" id="UP001311232"/>
    </source>
</evidence>
<keyword evidence="2" id="KW-1185">Reference proteome</keyword>
<reference evidence="1 2" key="1">
    <citation type="submission" date="2021-06" db="EMBL/GenBank/DDBJ databases">
        <authorList>
            <person name="Palmer J.M."/>
        </authorList>
    </citation>
    <scope>NUCLEOTIDE SEQUENCE [LARGE SCALE GENOMIC DNA]</scope>
    <source>
        <strain evidence="1 2">MEX-2019</strain>
        <tissue evidence="1">Muscle</tissue>
    </source>
</reference>
<accession>A0AAV9RJ60</accession>
<dbReference type="AlphaFoldDB" id="A0AAV9RJ60"/>
<evidence type="ECO:0000313" key="1">
    <source>
        <dbReference type="EMBL" id="KAK5608983.1"/>
    </source>
</evidence>
<name>A0AAV9RJ60_9TELE</name>